<name>A0A1F5GH82_9BACT</name>
<organism evidence="1 2">
    <name type="scientific">Candidatus Curtissbacteria bacterium RIFCSPHIGHO2_02_FULL_42_15</name>
    <dbReference type="NCBI Taxonomy" id="1797716"/>
    <lineage>
        <taxon>Bacteria</taxon>
        <taxon>Candidatus Curtissiibacteriota</taxon>
    </lineage>
</organism>
<dbReference type="AlphaFoldDB" id="A0A1F5GH82"/>
<evidence type="ECO:0000313" key="2">
    <source>
        <dbReference type="Proteomes" id="UP000177124"/>
    </source>
</evidence>
<protein>
    <recommendedName>
        <fullName evidence="3">UDP-N-acetylglucosamine 2-epimerase domain-containing protein</fullName>
    </recommendedName>
</protein>
<dbReference type="Proteomes" id="UP000177124">
    <property type="component" value="Unassembled WGS sequence"/>
</dbReference>
<reference evidence="1 2" key="1">
    <citation type="journal article" date="2016" name="Nat. Commun.">
        <title>Thousands of microbial genomes shed light on interconnected biogeochemical processes in an aquifer system.</title>
        <authorList>
            <person name="Anantharaman K."/>
            <person name="Brown C.T."/>
            <person name="Hug L.A."/>
            <person name="Sharon I."/>
            <person name="Castelle C.J."/>
            <person name="Probst A.J."/>
            <person name="Thomas B.C."/>
            <person name="Singh A."/>
            <person name="Wilkins M.J."/>
            <person name="Karaoz U."/>
            <person name="Brodie E.L."/>
            <person name="Williams K.H."/>
            <person name="Hubbard S.S."/>
            <person name="Banfield J.F."/>
        </authorList>
    </citation>
    <scope>NUCLEOTIDE SEQUENCE [LARGE SCALE GENOMIC DNA]</scope>
</reference>
<evidence type="ECO:0000313" key="1">
    <source>
        <dbReference type="EMBL" id="OGD91231.1"/>
    </source>
</evidence>
<comment type="caution">
    <text evidence="1">The sequence shown here is derived from an EMBL/GenBank/DDBJ whole genome shotgun (WGS) entry which is preliminary data.</text>
</comment>
<evidence type="ECO:0008006" key="3">
    <source>
        <dbReference type="Google" id="ProtNLM"/>
    </source>
</evidence>
<dbReference type="STRING" id="1797716.A3D07_00690"/>
<dbReference type="EMBL" id="MFBF01000021">
    <property type="protein sequence ID" value="OGD91231.1"/>
    <property type="molecule type" value="Genomic_DNA"/>
</dbReference>
<proteinExistence type="predicted"/>
<gene>
    <name evidence="1" type="ORF">A3D07_00690</name>
</gene>
<accession>A0A1F5GH82</accession>
<sequence length="389" mass="43762">MLPEKHFPLQNLELERTDFYTFEGDQTKPLLLFGLRGPGGMNCLWPVVELLRDEGYPSDLLIDSAAKRILETKNHQFTKEPSESPLKRIMEIKPAVAVSEFSADAGTALTVTWSEESYGVPVVWVEDYPDVLGSYTDLYDSSMRINPDYLCVISEATRDLAIKRRPTMDASRIIVTGHPDYDKYANVDREEVKKETRKKLGVGEEDFLIVYSGLLPPQTPEVLERLVENLNQSEPQKNLVLLLSRHPRDMHPEQEYDKVLANLKGRVLKQGDISSDDIGFACDLLIAPGPSTEVLKSAYRRVPSMLVFTEADAAQLTNDRLPITLRVGAGEGIFDYQDLKNGLEKIINDNVYREQLIGKMKQYFNSDGHSAERVAEVIKKAASGKVNSL</sequence>
<dbReference type="SUPFAM" id="SSF53756">
    <property type="entry name" value="UDP-Glycosyltransferase/glycogen phosphorylase"/>
    <property type="match status" value="1"/>
</dbReference>